<evidence type="ECO:0000313" key="3">
    <source>
        <dbReference type="Proteomes" id="UP000626092"/>
    </source>
</evidence>
<keyword evidence="3" id="KW-1185">Reference proteome</keyword>
<organism evidence="2 3">
    <name type="scientific">Rhododendron simsii</name>
    <name type="common">Sims's rhododendron</name>
    <dbReference type="NCBI Taxonomy" id="118357"/>
    <lineage>
        <taxon>Eukaryota</taxon>
        <taxon>Viridiplantae</taxon>
        <taxon>Streptophyta</taxon>
        <taxon>Embryophyta</taxon>
        <taxon>Tracheophyta</taxon>
        <taxon>Spermatophyta</taxon>
        <taxon>Magnoliopsida</taxon>
        <taxon>eudicotyledons</taxon>
        <taxon>Gunneridae</taxon>
        <taxon>Pentapetalae</taxon>
        <taxon>asterids</taxon>
        <taxon>Ericales</taxon>
        <taxon>Ericaceae</taxon>
        <taxon>Ericoideae</taxon>
        <taxon>Rhodoreae</taxon>
        <taxon>Rhododendron</taxon>
    </lineage>
</organism>
<gene>
    <name evidence="2" type="ORF">RHSIM_Rhsim13G0206900</name>
</gene>
<protein>
    <recommendedName>
        <fullName evidence="1">F-box domain-containing protein</fullName>
    </recommendedName>
</protein>
<dbReference type="Pfam" id="PF12937">
    <property type="entry name" value="F-box-like"/>
    <property type="match status" value="1"/>
</dbReference>
<evidence type="ECO:0000259" key="1">
    <source>
        <dbReference type="Pfam" id="PF12937"/>
    </source>
</evidence>
<dbReference type="InterPro" id="IPR044809">
    <property type="entry name" value="AUF1-like"/>
</dbReference>
<dbReference type="SUPFAM" id="SSF81383">
    <property type="entry name" value="F-box domain"/>
    <property type="match status" value="1"/>
</dbReference>
<dbReference type="AlphaFoldDB" id="A0A834G5D9"/>
<accession>A0A834G5D9</accession>
<comment type="caution">
    <text evidence="2">The sequence shown here is derived from an EMBL/GenBank/DDBJ whole genome shotgun (WGS) entry which is preliminary data.</text>
</comment>
<dbReference type="InterPro" id="IPR036047">
    <property type="entry name" value="F-box-like_dom_sf"/>
</dbReference>
<name>A0A834G5D9_RHOSS</name>
<sequence length="410" mass="46398">MTNSSEEEVTAMEEEDFFHKLPDEALRLILMKLSDPKSLLCCSLVSKHFANSILSHSHSLSLQFPSDSYSIPAPATLVLPYRKPKSSTRFLLKPFRFLSQITTPKPPPPPPAQSKTISVDEDVLLFRLTKLLSRFTSLWSLRVELPCSPTWFGSCKPNFQFSWVFNAGKKLTFAFLSMQSITKIGDEVEEEGSVSEPRRDSGRWSTFAVLDGEAEEECSVSEPRRKDSKWRTNFYGMASHSVRYATLINRTLLLLFSRHPNLESVEIMDSKKHGAVSLQGEQLRQLKNNMSKSMPPPAHISEEAVMMNLDLLPRLFDLWSAEELRLPRWGIVMEGVTLGAGAVNRYPDQYDHIDGLVADFENNGDDIFGEALTQIHASSSFRRQSFSIGINYYSGKLEVESYRVPSDMDP</sequence>
<dbReference type="InterPro" id="IPR001810">
    <property type="entry name" value="F-box_dom"/>
</dbReference>
<dbReference type="Proteomes" id="UP000626092">
    <property type="component" value="Unassembled WGS sequence"/>
</dbReference>
<proteinExistence type="predicted"/>
<dbReference type="OrthoDB" id="10339120at2759"/>
<dbReference type="EMBL" id="WJXA01000013">
    <property type="protein sequence ID" value="KAF7119973.1"/>
    <property type="molecule type" value="Genomic_DNA"/>
</dbReference>
<dbReference type="PANTHER" id="PTHR31215">
    <property type="entry name" value="OS05G0510400 PROTEIN-RELATED"/>
    <property type="match status" value="1"/>
</dbReference>
<reference evidence="2" key="1">
    <citation type="submission" date="2019-11" db="EMBL/GenBank/DDBJ databases">
        <authorList>
            <person name="Liu Y."/>
            <person name="Hou J."/>
            <person name="Li T.-Q."/>
            <person name="Guan C.-H."/>
            <person name="Wu X."/>
            <person name="Wu H.-Z."/>
            <person name="Ling F."/>
            <person name="Zhang R."/>
            <person name="Shi X.-G."/>
            <person name="Ren J.-P."/>
            <person name="Chen E.-F."/>
            <person name="Sun J.-M."/>
        </authorList>
    </citation>
    <scope>NUCLEOTIDE SEQUENCE</scope>
    <source>
        <strain evidence="2">Adult_tree_wgs_1</strain>
        <tissue evidence="2">Leaves</tissue>
    </source>
</reference>
<dbReference type="Gene3D" id="1.20.1280.50">
    <property type="match status" value="1"/>
</dbReference>
<evidence type="ECO:0000313" key="2">
    <source>
        <dbReference type="EMBL" id="KAF7119973.1"/>
    </source>
</evidence>
<feature type="domain" description="F-box" evidence="1">
    <location>
        <begin position="19"/>
        <end position="54"/>
    </location>
</feature>